<dbReference type="AlphaFoldDB" id="A0A163LGL1"/>
<evidence type="ECO:0000313" key="3">
    <source>
        <dbReference type="Proteomes" id="UP000076796"/>
    </source>
</evidence>
<dbReference type="Proteomes" id="UP000076796">
    <property type="component" value="Unassembled WGS sequence"/>
</dbReference>
<comment type="caution">
    <text evidence="2">The sequence shown here is derived from an EMBL/GenBank/DDBJ whole genome shotgun (WGS) entry which is preliminary data.</text>
</comment>
<feature type="compositionally biased region" description="Acidic residues" evidence="1">
    <location>
        <begin position="65"/>
        <end position="75"/>
    </location>
</feature>
<feature type="region of interest" description="Disordered" evidence="1">
    <location>
        <begin position="42"/>
        <end position="75"/>
    </location>
</feature>
<evidence type="ECO:0000256" key="1">
    <source>
        <dbReference type="SAM" id="MobiDB-lite"/>
    </source>
</evidence>
<gene>
    <name evidence="2" type="ORF">AWU65_20380</name>
</gene>
<dbReference type="OrthoDB" id="2660322at2"/>
<dbReference type="GeneID" id="97556379"/>
<accession>A0A163LGL1</accession>
<keyword evidence="3" id="KW-1185">Reference proteome</keyword>
<feature type="compositionally biased region" description="Basic and acidic residues" evidence="1">
    <location>
        <begin position="46"/>
        <end position="57"/>
    </location>
</feature>
<proteinExistence type="predicted"/>
<protein>
    <submittedName>
        <fullName evidence="2">Uncharacterized protein</fullName>
    </submittedName>
</protein>
<evidence type="ECO:0000313" key="2">
    <source>
        <dbReference type="EMBL" id="KZS48115.1"/>
    </source>
</evidence>
<reference evidence="2" key="1">
    <citation type="journal article" date="2016" name="Genome Announc.">
        <title>Draft genomes of two strains of Paenibacillus glucanolyticus with capability to degrade lignocellulose.</title>
        <authorList>
            <person name="Mathews S.L."/>
            <person name="Pawlak J."/>
            <person name="Grunden A.M."/>
        </authorList>
    </citation>
    <scope>NUCLEOTIDE SEQUENCE [LARGE SCALE GENOMIC DNA]</scope>
    <source>
        <strain evidence="2">SLM1</strain>
    </source>
</reference>
<name>A0A163LGL1_9BACL</name>
<dbReference type="EMBL" id="LWMH01000001">
    <property type="protein sequence ID" value="KZS48115.1"/>
    <property type="molecule type" value="Genomic_DNA"/>
</dbReference>
<sequence>MFYFCAFILLMVITYQGVQLTVQQRTIKDLNDRLMARNFTEYASSRAREDPPPEVKSRKPLSWYDDPDIMDGDDE</sequence>
<organism evidence="2 3">
    <name type="scientific">Paenibacillus glucanolyticus</name>
    <dbReference type="NCBI Taxonomy" id="59843"/>
    <lineage>
        <taxon>Bacteria</taxon>
        <taxon>Bacillati</taxon>
        <taxon>Bacillota</taxon>
        <taxon>Bacilli</taxon>
        <taxon>Bacillales</taxon>
        <taxon>Paenibacillaceae</taxon>
        <taxon>Paenibacillus</taxon>
    </lineage>
</organism>
<dbReference type="RefSeq" id="WP_063479161.1">
    <property type="nucleotide sequence ID" value="NZ_CP147845.1"/>
</dbReference>